<dbReference type="SUPFAM" id="SSF50729">
    <property type="entry name" value="PH domain-like"/>
    <property type="match status" value="1"/>
</dbReference>
<comment type="similarity">
    <text evidence="1">Belongs to the protein-tyrosine phosphatase family. Non-receptor class myotubularin subfamily.</text>
</comment>
<dbReference type="FunFam" id="2.30.29.30:FF:000135">
    <property type="entry name" value="Myotubularin related protein 6"/>
    <property type="match status" value="1"/>
</dbReference>
<dbReference type="AlphaFoldDB" id="A0AAD9NYH7"/>
<evidence type="ECO:0000256" key="1">
    <source>
        <dbReference type="ARBA" id="ARBA00007471"/>
    </source>
</evidence>
<dbReference type="EMBL" id="JAODUO010000253">
    <property type="protein sequence ID" value="KAK2184781.1"/>
    <property type="molecule type" value="Genomic_DNA"/>
</dbReference>
<keyword evidence="2" id="KW-0378">Hydrolase</keyword>
<dbReference type="InterPro" id="IPR030564">
    <property type="entry name" value="Myotubularin"/>
</dbReference>
<evidence type="ECO:0000256" key="2">
    <source>
        <dbReference type="ARBA" id="ARBA00022801"/>
    </source>
</evidence>
<sequence length="289" mass="32817">MTSLQVDNVRLVDRYNLRKPIVGTLYLTATHLIFVDPAGKKETWVLHMHISCADKLPLTTSGCPLQIRCKNFLNITFVFPRERDCHDILTSLQTLYQPVMWVLYRPGGSSTSQMGPLTAKWVLYQPARWVLYQPGGSSTSQVGPLEQVGPRVSQMSLLPARWVFYQPGGSSKSQVGPLPAKWVLYQTVGCSISQPRRPPDSQVGPPTARWILYEPAELSELYAFHYISPDIPDRQHGWSLFDLQSEYLRMGVSSDKWTLTNINREYEVSRCEHMAMKCVLGTHGCERMV</sequence>
<gene>
    <name evidence="4" type="ORF">NP493_253g03028</name>
</gene>
<dbReference type="GO" id="GO:0004438">
    <property type="term" value="F:phosphatidylinositol-3-phosphate phosphatase activity"/>
    <property type="evidence" value="ECO:0007669"/>
    <property type="project" value="TreeGrafter"/>
</dbReference>
<dbReference type="Pfam" id="PF21098">
    <property type="entry name" value="PH-GRAM_MTMR6-like"/>
    <property type="match status" value="1"/>
</dbReference>
<evidence type="ECO:0000313" key="5">
    <source>
        <dbReference type="Proteomes" id="UP001209878"/>
    </source>
</evidence>
<dbReference type="Proteomes" id="UP001209878">
    <property type="component" value="Unassembled WGS sequence"/>
</dbReference>
<feature type="domain" description="Myotubularin phosphatase" evidence="3">
    <location>
        <begin position="237"/>
        <end position="289"/>
    </location>
</feature>
<dbReference type="InterPro" id="IPR010569">
    <property type="entry name" value="Myotubularin-like_Pase_dom"/>
</dbReference>
<protein>
    <recommendedName>
        <fullName evidence="3">Myotubularin phosphatase domain-containing protein</fullName>
    </recommendedName>
</protein>
<dbReference type="PANTHER" id="PTHR10807:SF8">
    <property type="entry name" value="PHOSPHATIDYLINOSITOL-3-PHOSPHATE PHOSPHATASE"/>
    <property type="match status" value="1"/>
</dbReference>
<dbReference type="GO" id="GO:0005737">
    <property type="term" value="C:cytoplasm"/>
    <property type="evidence" value="ECO:0007669"/>
    <property type="project" value="TreeGrafter"/>
</dbReference>
<evidence type="ECO:0000259" key="3">
    <source>
        <dbReference type="PROSITE" id="PS51339"/>
    </source>
</evidence>
<dbReference type="PANTHER" id="PTHR10807">
    <property type="entry name" value="MYOTUBULARIN-RELATED"/>
    <property type="match status" value="1"/>
</dbReference>
<dbReference type="GO" id="GO:0106018">
    <property type="term" value="F:phosphatidylinositol-3,5-bisphosphate phosphatase activity"/>
    <property type="evidence" value="ECO:0007669"/>
    <property type="project" value="TreeGrafter"/>
</dbReference>
<dbReference type="InterPro" id="IPR048994">
    <property type="entry name" value="PH-GRAM_MTMR6-9"/>
</dbReference>
<proteinExistence type="inferred from homology"/>
<accession>A0AAD9NYH7</accession>
<evidence type="ECO:0000313" key="4">
    <source>
        <dbReference type="EMBL" id="KAK2184781.1"/>
    </source>
</evidence>
<dbReference type="PROSITE" id="PS51339">
    <property type="entry name" value="PPASE_MYOTUBULARIN"/>
    <property type="match status" value="1"/>
</dbReference>
<dbReference type="InterPro" id="IPR011993">
    <property type="entry name" value="PH-like_dom_sf"/>
</dbReference>
<dbReference type="GO" id="GO:0046856">
    <property type="term" value="P:phosphatidylinositol dephosphorylation"/>
    <property type="evidence" value="ECO:0007669"/>
    <property type="project" value="TreeGrafter"/>
</dbReference>
<dbReference type="Gene3D" id="2.30.29.30">
    <property type="entry name" value="Pleckstrin-homology domain (PH domain)/Phosphotyrosine-binding domain (PTB)"/>
    <property type="match status" value="1"/>
</dbReference>
<reference evidence="4" key="1">
    <citation type="journal article" date="2023" name="Mol. Biol. Evol.">
        <title>Third-Generation Sequencing Reveals the Adaptive Role of the Epigenome in Three Deep-Sea Polychaetes.</title>
        <authorList>
            <person name="Perez M."/>
            <person name="Aroh O."/>
            <person name="Sun Y."/>
            <person name="Lan Y."/>
            <person name="Juniper S.K."/>
            <person name="Young C.R."/>
            <person name="Angers B."/>
            <person name="Qian P.Y."/>
        </authorList>
    </citation>
    <scope>NUCLEOTIDE SEQUENCE</scope>
    <source>
        <strain evidence="4">R07B-5</strain>
    </source>
</reference>
<dbReference type="Pfam" id="PF06602">
    <property type="entry name" value="Myotub-related"/>
    <property type="match status" value="1"/>
</dbReference>
<comment type="caution">
    <text evidence="4">The sequence shown here is derived from an EMBL/GenBank/DDBJ whole genome shotgun (WGS) entry which is preliminary data.</text>
</comment>
<dbReference type="CDD" id="cd13210">
    <property type="entry name" value="PH-GRAM_MTMR6-like"/>
    <property type="match status" value="1"/>
</dbReference>
<organism evidence="4 5">
    <name type="scientific">Ridgeia piscesae</name>
    <name type="common">Tubeworm</name>
    <dbReference type="NCBI Taxonomy" id="27915"/>
    <lineage>
        <taxon>Eukaryota</taxon>
        <taxon>Metazoa</taxon>
        <taxon>Spiralia</taxon>
        <taxon>Lophotrochozoa</taxon>
        <taxon>Annelida</taxon>
        <taxon>Polychaeta</taxon>
        <taxon>Sedentaria</taxon>
        <taxon>Canalipalpata</taxon>
        <taxon>Sabellida</taxon>
        <taxon>Siboglinidae</taxon>
        <taxon>Ridgeia</taxon>
    </lineage>
</organism>
<keyword evidence="5" id="KW-1185">Reference proteome</keyword>
<name>A0AAD9NYH7_RIDPI</name>